<dbReference type="EMBL" id="CP042344">
    <property type="protein sequence ID" value="QEA12333.1"/>
    <property type="molecule type" value="Genomic_DNA"/>
</dbReference>
<dbReference type="GO" id="GO:0007165">
    <property type="term" value="P:signal transduction"/>
    <property type="evidence" value="ECO:0007669"/>
    <property type="project" value="InterPro"/>
</dbReference>
<dbReference type="InterPro" id="IPR029787">
    <property type="entry name" value="Nucleotide_cyclase"/>
</dbReference>
<evidence type="ECO:0000259" key="3">
    <source>
        <dbReference type="PROSITE" id="PS50885"/>
    </source>
</evidence>
<reference evidence="5 6" key="1">
    <citation type="submission" date="2019-07" db="EMBL/GenBank/DDBJ databases">
        <title>Complete genome sequence of Comamonas sp. NLF 7-7 isolated from livestock.</title>
        <authorList>
            <person name="Kim D.H."/>
            <person name="Kim J.G."/>
        </authorList>
    </citation>
    <scope>NUCLEOTIDE SEQUENCE [LARGE SCALE GENOMIC DNA]</scope>
    <source>
        <strain evidence="5 6">NLF 7-7</strain>
    </source>
</reference>
<dbReference type="PANTHER" id="PTHR46663">
    <property type="entry name" value="DIGUANYLATE CYCLASE DGCT-RELATED"/>
    <property type="match status" value="1"/>
</dbReference>
<sequence>MPERQRPPAAPAHGTPPTARPRQRTLRLSLILPFVSLIALLTGGLGVMWYWSGSRTATDLSRHLMQEMVERMVQAVGAHLHNSGAMLQAVYPEGLAAGPDIREDLASLRTRLWAATSLSGRMGDYVHYGNVAGQNIGLLRLTPTQAELRMKTRAQEPRTYYRLDGIDARARAVSTEATVFDPRTRPWFKAARQAATDVWTPVYIDFNARDLVMTRARRVPGPDGQAQGVVATDLFLNALQRFVDELPMVPGGQAMLLEPDGAVIAISGAANMRPGSDGRPERVHAAGSANTLLRESHAALRDAVSQGAAGRRANLVIEAGGDKVQVAWQRITDSAGLNWLAVVALPHKDMLAGVRRDLLLLGALGLLVLGFALAIGLHIFGGVARDMRTLTHAMRRMGAGDMDAPIRLQRGDEIGELARNFRAMRQSLFTDPLTGVSNRGALNHLLARLTQESAVDGQLVPFALVFIDLNRFKPLNDRWGHDNGDRALREIAQRLRAQLRAGDALARLGGDEFVVVAQGVGDDDQALQLMEALRLAIGAPLRTLKGEAAGRTLSVGAAIGHALFPRDGENPSDLLRCADEAMYRDKPVDEER</sequence>
<dbReference type="SMART" id="SM00304">
    <property type="entry name" value="HAMP"/>
    <property type="match status" value="1"/>
</dbReference>
<dbReference type="InterPro" id="IPR003660">
    <property type="entry name" value="HAMP_dom"/>
</dbReference>
<dbReference type="RefSeq" id="WP_146911929.1">
    <property type="nucleotide sequence ID" value="NZ_CP042344.1"/>
</dbReference>
<dbReference type="AlphaFoldDB" id="A0A5B8RT96"/>
<evidence type="ECO:0000256" key="2">
    <source>
        <dbReference type="SAM" id="Phobius"/>
    </source>
</evidence>
<dbReference type="PANTHER" id="PTHR46663:SF2">
    <property type="entry name" value="GGDEF DOMAIN-CONTAINING PROTEIN"/>
    <property type="match status" value="1"/>
</dbReference>
<feature type="domain" description="HAMP" evidence="3">
    <location>
        <begin position="381"/>
        <end position="428"/>
    </location>
</feature>
<keyword evidence="6" id="KW-1185">Reference proteome</keyword>
<protein>
    <submittedName>
        <fullName evidence="5">Diguanylate cyclase</fullName>
    </submittedName>
</protein>
<evidence type="ECO:0000313" key="5">
    <source>
        <dbReference type="EMBL" id="QEA12333.1"/>
    </source>
</evidence>
<organism evidence="5 6">
    <name type="scientific">Comamonas flocculans</name>
    <dbReference type="NCBI Taxonomy" id="2597701"/>
    <lineage>
        <taxon>Bacteria</taxon>
        <taxon>Pseudomonadati</taxon>
        <taxon>Pseudomonadota</taxon>
        <taxon>Betaproteobacteria</taxon>
        <taxon>Burkholderiales</taxon>
        <taxon>Comamonadaceae</taxon>
        <taxon>Comamonas</taxon>
    </lineage>
</organism>
<proteinExistence type="predicted"/>
<evidence type="ECO:0000259" key="4">
    <source>
        <dbReference type="PROSITE" id="PS50887"/>
    </source>
</evidence>
<dbReference type="GO" id="GO:0016020">
    <property type="term" value="C:membrane"/>
    <property type="evidence" value="ECO:0007669"/>
    <property type="project" value="InterPro"/>
</dbReference>
<evidence type="ECO:0000313" key="6">
    <source>
        <dbReference type="Proteomes" id="UP000321199"/>
    </source>
</evidence>
<dbReference type="Gene3D" id="6.10.340.10">
    <property type="match status" value="1"/>
</dbReference>
<feature type="transmembrane region" description="Helical" evidence="2">
    <location>
        <begin position="358"/>
        <end position="380"/>
    </location>
</feature>
<dbReference type="OrthoDB" id="9813903at2"/>
<feature type="transmembrane region" description="Helical" evidence="2">
    <location>
        <begin position="30"/>
        <end position="51"/>
    </location>
</feature>
<keyword evidence="2" id="KW-0812">Transmembrane</keyword>
<accession>A0A5B8RT96</accession>
<dbReference type="NCBIfam" id="TIGR00254">
    <property type="entry name" value="GGDEF"/>
    <property type="match status" value="1"/>
</dbReference>
<evidence type="ECO:0000256" key="1">
    <source>
        <dbReference type="SAM" id="MobiDB-lite"/>
    </source>
</evidence>
<dbReference type="SUPFAM" id="SSF55073">
    <property type="entry name" value="Nucleotide cyclase"/>
    <property type="match status" value="1"/>
</dbReference>
<dbReference type="CDD" id="cd01949">
    <property type="entry name" value="GGDEF"/>
    <property type="match status" value="1"/>
</dbReference>
<dbReference type="PROSITE" id="PS50887">
    <property type="entry name" value="GGDEF"/>
    <property type="match status" value="1"/>
</dbReference>
<dbReference type="Pfam" id="PF00990">
    <property type="entry name" value="GGDEF"/>
    <property type="match status" value="1"/>
</dbReference>
<dbReference type="InterPro" id="IPR043128">
    <property type="entry name" value="Rev_trsase/Diguanyl_cyclase"/>
</dbReference>
<feature type="region of interest" description="Disordered" evidence="1">
    <location>
        <begin position="1"/>
        <end position="22"/>
    </location>
</feature>
<dbReference type="Gene3D" id="3.30.450.20">
    <property type="entry name" value="PAS domain"/>
    <property type="match status" value="1"/>
</dbReference>
<dbReference type="PROSITE" id="PS50885">
    <property type="entry name" value="HAMP"/>
    <property type="match status" value="1"/>
</dbReference>
<dbReference type="SUPFAM" id="SSF158472">
    <property type="entry name" value="HAMP domain-like"/>
    <property type="match status" value="1"/>
</dbReference>
<dbReference type="Pfam" id="PF00672">
    <property type="entry name" value="HAMP"/>
    <property type="match status" value="1"/>
</dbReference>
<dbReference type="InterPro" id="IPR000160">
    <property type="entry name" value="GGDEF_dom"/>
</dbReference>
<dbReference type="CDD" id="cd06225">
    <property type="entry name" value="HAMP"/>
    <property type="match status" value="1"/>
</dbReference>
<dbReference type="InterPro" id="IPR052163">
    <property type="entry name" value="DGC-Regulatory_Protein"/>
</dbReference>
<dbReference type="Gene3D" id="3.30.70.270">
    <property type="match status" value="1"/>
</dbReference>
<feature type="domain" description="GGDEF" evidence="4">
    <location>
        <begin position="460"/>
        <end position="592"/>
    </location>
</feature>
<dbReference type="Proteomes" id="UP000321199">
    <property type="component" value="Chromosome"/>
</dbReference>
<keyword evidence="2" id="KW-1133">Transmembrane helix</keyword>
<dbReference type="SMART" id="SM00267">
    <property type="entry name" value="GGDEF"/>
    <property type="match status" value="1"/>
</dbReference>
<keyword evidence="2" id="KW-0472">Membrane</keyword>
<name>A0A5B8RT96_9BURK</name>
<dbReference type="KEGG" id="cof:FOZ74_04380"/>
<gene>
    <name evidence="5" type="ORF">FOZ74_04380</name>
</gene>